<dbReference type="GO" id="GO:0008053">
    <property type="term" value="P:mitochondrial fusion"/>
    <property type="evidence" value="ECO:0007669"/>
    <property type="project" value="TreeGrafter"/>
</dbReference>
<evidence type="ECO:0000256" key="3">
    <source>
        <dbReference type="ARBA" id="ARBA00022741"/>
    </source>
</evidence>
<protein>
    <recommendedName>
        <fullName evidence="13">Dynamin-type G domain-containing protein</fullName>
    </recommendedName>
</protein>
<dbReference type="FunFam" id="3.40.50.300:FF:000638">
    <property type="entry name" value="Transmembrane GTPase Fzo1, putative"/>
    <property type="match status" value="1"/>
</dbReference>
<keyword evidence="3" id="KW-0547">Nucleotide-binding</keyword>
<evidence type="ECO:0000256" key="12">
    <source>
        <dbReference type="SAM" id="MobiDB-lite"/>
    </source>
</evidence>
<dbReference type="EMBL" id="AJIL01000087">
    <property type="protein sequence ID" value="KNE96086.1"/>
    <property type="molecule type" value="Genomic_DNA"/>
</dbReference>
<dbReference type="Proteomes" id="UP000054564">
    <property type="component" value="Unassembled WGS sequence"/>
</dbReference>
<gene>
    <name evidence="14" type="ORF">PSTG_10658</name>
</gene>
<dbReference type="STRING" id="1165861.A0A0L0VA62"/>
<dbReference type="Gene3D" id="3.40.50.300">
    <property type="entry name" value="P-loop containing nucleotide triphosphate hydrolases"/>
    <property type="match status" value="1"/>
</dbReference>
<evidence type="ECO:0000256" key="6">
    <source>
        <dbReference type="ARBA" id="ARBA00022989"/>
    </source>
</evidence>
<dbReference type="GO" id="GO:0003924">
    <property type="term" value="F:GTPase activity"/>
    <property type="evidence" value="ECO:0007669"/>
    <property type="project" value="InterPro"/>
</dbReference>
<dbReference type="PANTHER" id="PTHR10465:SF0">
    <property type="entry name" value="SARCALUMENIN"/>
    <property type="match status" value="1"/>
</dbReference>
<keyword evidence="6" id="KW-1133">Transmembrane helix</keyword>
<evidence type="ECO:0000256" key="9">
    <source>
        <dbReference type="ARBA" id="ARBA00023134"/>
    </source>
</evidence>
<keyword evidence="7" id="KW-0175">Coiled coil</keyword>
<dbReference type="AlphaFoldDB" id="A0A0L0VA62"/>
<feature type="region of interest" description="Disordered" evidence="12">
    <location>
        <begin position="1"/>
        <end position="28"/>
    </location>
</feature>
<dbReference type="InterPro" id="IPR027417">
    <property type="entry name" value="P-loop_NTPase"/>
</dbReference>
<dbReference type="SUPFAM" id="SSF52540">
    <property type="entry name" value="P-loop containing nucleoside triphosphate hydrolases"/>
    <property type="match status" value="1"/>
</dbReference>
<sequence length="880" mass="98058">MMKNINQQQHSHHYRAQANSIKTHSVSSISSEAEAEQLRVLSETKKFLNDRDTLTNVIDQSDQLIQRLNQFAQLHWSLVHPQLLNTLEPEQQSNFDSSKPPQSNNALNILCLDNLSIPHRRTSGGGPIDASLLNNHQSLASSMLCSRLQSVQSHLADIRTRVLDRNSRILVTGDLNAGKSTFVNALLAREVAPTDQQPCTEVMCEILDRSHIKSPLEQIHAIPHGSLYDIEDPTTYVTFPIDKLSELVNNANEDSEDSGDDENPSSPYQLLKVYISGPDPRKARAEDGLKASNAISLLRQGDVSVSFIDSPGLNRDTLSTMELFSKQSTIDVVVFVVSAENQFTLSAQEFLWAASQEKAYVFVVVNKWGGIRDKVKAERRIREQLRKLSPATWEERTELVHFVDSQEAITSAQQAKLSSEDHEISTEIEPFDHLQRSLSSFVFLRRSISKLQPAQTYTRNLLQDLQMITATNLGAAKNFYDDAQAKLEKILPRFNQLSANSHLVDETIGQIEENTVSLVYKNSRKILVNALKNIREGKPAQSSKSTDAHAQYFPVYDGILSIFQYAEEVRKVLLSSLEESVKLAENVARQSTAEAVEAIQDNSVTKNLIGEEQDNQSKIGDRKFNPQAMFSKTRKFPLATSNGTHRAGPSGHCASKLGIATMSDLVDFDRLNWFKSTSSSKSIEKYINSSSTSTTTGLVGSLGFGTLTLFGTGVSGGRALVDALVKVSEIAGTKGFRKWSGTVVAIISVGFGVYLIMDIPRAIPRNIGKKLERELNSMINTKSTPNAVQESGEEEAGIRWIDYEIERMSKETRKVVRLTGFELREKFRNTFESISNQTDQFKVDLEHAIDVQNWLTQYEHDVNQVLGDCTSVNMPCSVTS</sequence>
<feature type="domain" description="Dynamin-type G" evidence="13">
    <location>
        <begin position="163"/>
        <end position="453"/>
    </location>
</feature>
<comment type="catalytic activity">
    <reaction evidence="11">
        <text>GTP + H2O = GDP + phosphate + H(+)</text>
        <dbReference type="Rhea" id="RHEA:19669"/>
        <dbReference type="ChEBI" id="CHEBI:15377"/>
        <dbReference type="ChEBI" id="CHEBI:15378"/>
        <dbReference type="ChEBI" id="CHEBI:37565"/>
        <dbReference type="ChEBI" id="CHEBI:43474"/>
        <dbReference type="ChEBI" id="CHEBI:58189"/>
    </reaction>
</comment>
<evidence type="ECO:0000256" key="5">
    <source>
        <dbReference type="ARBA" id="ARBA00022801"/>
    </source>
</evidence>
<dbReference type="InterPro" id="IPR027094">
    <property type="entry name" value="Mitofusin_fam"/>
</dbReference>
<dbReference type="GO" id="GO:0051646">
    <property type="term" value="P:mitochondrion localization"/>
    <property type="evidence" value="ECO:0007669"/>
    <property type="project" value="TreeGrafter"/>
</dbReference>
<keyword evidence="2" id="KW-0812">Transmembrane</keyword>
<organism evidence="14 15">
    <name type="scientific">Puccinia striiformis f. sp. tritici PST-78</name>
    <dbReference type="NCBI Taxonomy" id="1165861"/>
    <lineage>
        <taxon>Eukaryota</taxon>
        <taxon>Fungi</taxon>
        <taxon>Dikarya</taxon>
        <taxon>Basidiomycota</taxon>
        <taxon>Pucciniomycotina</taxon>
        <taxon>Pucciniomycetes</taxon>
        <taxon>Pucciniales</taxon>
        <taxon>Pucciniaceae</taxon>
        <taxon>Puccinia</taxon>
    </lineage>
</organism>
<dbReference type="InterPro" id="IPR045063">
    <property type="entry name" value="Dynamin_N"/>
</dbReference>
<evidence type="ECO:0000256" key="10">
    <source>
        <dbReference type="ARBA" id="ARBA00023136"/>
    </source>
</evidence>
<evidence type="ECO:0000256" key="2">
    <source>
        <dbReference type="ARBA" id="ARBA00022692"/>
    </source>
</evidence>
<dbReference type="InterPro" id="IPR030381">
    <property type="entry name" value="G_DYNAMIN_dom"/>
</dbReference>
<evidence type="ECO:0000256" key="7">
    <source>
        <dbReference type="ARBA" id="ARBA00023054"/>
    </source>
</evidence>
<evidence type="ECO:0000313" key="15">
    <source>
        <dbReference type="Proteomes" id="UP000054564"/>
    </source>
</evidence>
<dbReference type="GO" id="GO:0005741">
    <property type="term" value="C:mitochondrial outer membrane"/>
    <property type="evidence" value="ECO:0007669"/>
    <property type="project" value="UniProtKB-SubCell"/>
</dbReference>
<comment type="caution">
    <text evidence="14">The sequence shown here is derived from an EMBL/GenBank/DDBJ whole genome shotgun (WGS) entry which is preliminary data.</text>
</comment>
<proteinExistence type="predicted"/>
<evidence type="ECO:0000256" key="1">
    <source>
        <dbReference type="ARBA" id="ARBA00004374"/>
    </source>
</evidence>
<dbReference type="PANTHER" id="PTHR10465">
    <property type="entry name" value="TRANSMEMBRANE GTPASE FZO1"/>
    <property type="match status" value="1"/>
</dbReference>
<evidence type="ECO:0000256" key="8">
    <source>
        <dbReference type="ARBA" id="ARBA00023128"/>
    </source>
</evidence>
<keyword evidence="4" id="KW-1000">Mitochondrion outer membrane</keyword>
<dbReference type="Pfam" id="PF00350">
    <property type="entry name" value="Dynamin_N"/>
    <property type="match status" value="1"/>
</dbReference>
<keyword evidence="15" id="KW-1185">Reference proteome</keyword>
<comment type="subcellular location">
    <subcellularLocation>
        <location evidence="1">Mitochondrion outer membrane</location>
        <topology evidence="1">Multi-pass membrane protein</topology>
    </subcellularLocation>
</comment>
<accession>A0A0L0VA62</accession>
<evidence type="ECO:0000256" key="4">
    <source>
        <dbReference type="ARBA" id="ARBA00022787"/>
    </source>
</evidence>
<reference evidence="15" key="1">
    <citation type="submission" date="2014-03" db="EMBL/GenBank/DDBJ databases">
        <title>The Genome Sequence of Puccinia striiformis f. sp. tritici PST-78.</title>
        <authorList>
            <consortium name="The Broad Institute Genome Sequencing Platform"/>
            <person name="Cuomo C."/>
            <person name="Hulbert S."/>
            <person name="Chen X."/>
            <person name="Walker B."/>
            <person name="Young S.K."/>
            <person name="Zeng Q."/>
            <person name="Gargeya S."/>
            <person name="Fitzgerald M."/>
            <person name="Haas B."/>
            <person name="Abouelleil A."/>
            <person name="Alvarado L."/>
            <person name="Arachchi H.M."/>
            <person name="Berlin A.M."/>
            <person name="Chapman S.B."/>
            <person name="Goldberg J."/>
            <person name="Griggs A."/>
            <person name="Gujja S."/>
            <person name="Hansen M."/>
            <person name="Howarth C."/>
            <person name="Imamovic A."/>
            <person name="Larimer J."/>
            <person name="McCowan C."/>
            <person name="Montmayeur A."/>
            <person name="Murphy C."/>
            <person name="Neiman D."/>
            <person name="Pearson M."/>
            <person name="Priest M."/>
            <person name="Roberts A."/>
            <person name="Saif S."/>
            <person name="Shea T."/>
            <person name="Sisk P."/>
            <person name="Sykes S."/>
            <person name="Wortman J."/>
            <person name="Nusbaum C."/>
            <person name="Birren B."/>
        </authorList>
    </citation>
    <scope>NUCLEOTIDE SEQUENCE [LARGE SCALE GENOMIC DNA]</scope>
    <source>
        <strain evidence="15">race PST-78</strain>
    </source>
</reference>
<dbReference type="GO" id="GO:0005525">
    <property type="term" value="F:GTP binding"/>
    <property type="evidence" value="ECO:0007669"/>
    <property type="project" value="UniProtKB-KW"/>
</dbReference>
<keyword evidence="8" id="KW-0496">Mitochondrion</keyword>
<keyword evidence="5" id="KW-0378">Hydrolase</keyword>
<keyword evidence="10" id="KW-0472">Membrane</keyword>
<dbReference type="OrthoDB" id="9984778at2759"/>
<evidence type="ECO:0000313" key="14">
    <source>
        <dbReference type="EMBL" id="KNE96086.1"/>
    </source>
</evidence>
<name>A0A0L0VA62_9BASI</name>
<evidence type="ECO:0000259" key="13">
    <source>
        <dbReference type="PROSITE" id="PS51718"/>
    </source>
</evidence>
<evidence type="ECO:0000256" key="11">
    <source>
        <dbReference type="ARBA" id="ARBA00048548"/>
    </source>
</evidence>
<dbReference type="PROSITE" id="PS51718">
    <property type="entry name" value="G_DYNAMIN_2"/>
    <property type="match status" value="1"/>
</dbReference>
<keyword evidence="9" id="KW-0342">GTP-binding</keyword>